<dbReference type="EMBL" id="KL197739">
    <property type="protein sequence ID" value="KDQ52538.1"/>
    <property type="molecule type" value="Genomic_DNA"/>
</dbReference>
<reference evidence="3" key="1">
    <citation type="journal article" date="2014" name="Proc. Natl. Acad. Sci. U.S.A.">
        <title>Extensive sampling of basidiomycete genomes demonstrates inadequacy of the white-rot/brown-rot paradigm for wood decay fungi.</title>
        <authorList>
            <person name="Riley R."/>
            <person name="Salamov A.A."/>
            <person name="Brown D.W."/>
            <person name="Nagy L.G."/>
            <person name="Floudas D."/>
            <person name="Held B.W."/>
            <person name="Levasseur A."/>
            <person name="Lombard V."/>
            <person name="Morin E."/>
            <person name="Otillar R."/>
            <person name="Lindquist E.A."/>
            <person name="Sun H."/>
            <person name="LaButti K.M."/>
            <person name="Schmutz J."/>
            <person name="Jabbour D."/>
            <person name="Luo H."/>
            <person name="Baker S.E."/>
            <person name="Pisabarro A.G."/>
            <person name="Walton J.D."/>
            <person name="Blanchette R.A."/>
            <person name="Henrissat B."/>
            <person name="Martin F."/>
            <person name="Cullen D."/>
            <person name="Hibbett D.S."/>
            <person name="Grigoriev I.V."/>
        </authorList>
    </citation>
    <scope>NUCLEOTIDE SEQUENCE [LARGE SCALE GENOMIC DNA]</scope>
    <source>
        <strain evidence="3">MUCL 33604</strain>
    </source>
</reference>
<gene>
    <name evidence="2" type="ORF">JAAARDRAFT_478634</name>
</gene>
<protein>
    <submittedName>
        <fullName evidence="2">Uncharacterized protein</fullName>
    </submittedName>
</protein>
<dbReference type="HOGENOM" id="CLU_1496426_0_0_1"/>
<organism evidence="2 3">
    <name type="scientific">Jaapia argillacea MUCL 33604</name>
    <dbReference type="NCBI Taxonomy" id="933084"/>
    <lineage>
        <taxon>Eukaryota</taxon>
        <taxon>Fungi</taxon>
        <taxon>Dikarya</taxon>
        <taxon>Basidiomycota</taxon>
        <taxon>Agaricomycotina</taxon>
        <taxon>Agaricomycetes</taxon>
        <taxon>Agaricomycetidae</taxon>
        <taxon>Jaapiales</taxon>
        <taxon>Jaapiaceae</taxon>
        <taxon>Jaapia</taxon>
    </lineage>
</organism>
<dbReference type="Proteomes" id="UP000027265">
    <property type="component" value="Unassembled WGS sequence"/>
</dbReference>
<dbReference type="InParanoid" id="A0A067PCA3"/>
<proteinExistence type="predicted"/>
<feature type="region of interest" description="Disordered" evidence="1">
    <location>
        <begin position="1"/>
        <end position="32"/>
    </location>
</feature>
<name>A0A067PCA3_9AGAM</name>
<feature type="region of interest" description="Disordered" evidence="1">
    <location>
        <begin position="156"/>
        <end position="180"/>
    </location>
</feature>
<sequence length="180" mass="20143">MSTHHRLCPFPLLSPEQAGRHRHPNKPTSRQHVPLITNGLLPITVRTDCERLLERGKGNPNCKLRCWTTVRTSRRWVAFWENHFLANARSTTPSLICRQASSRSNCRRSPPHGVAISAMSTHCPSPDSAPFPLLALEHIGRHQHPDKRASRQHVITNGRNQSGPIASGHLSVTRGIQYAS</sequence>
<accession>A0A067PCA3</accession>
<dbReference type="AlphaFoldDB" id="A0A067PCA3"/>
<evidence type="ECO:0000313" key="2">
    <source>
        <dbReference type="EMBL" id="KDQ52538.1"/>
    </source>
</evidence>
<keyword evidence="3" id="KW-1185">Reference proteome</keyword>
<evidence type="ECO:0000256" key="1">
    <source>
        <dbReference type="SAM" id="MobiDB-lite"/>
    </source>
</evidence>
<evidence type="ECO:0000313" key="3">
    <source>
        <dbReference type="Proteomes" id="UP000027265"/>
    </source>
</evidence>